<gene>
    <name evidence="3" type="ORF">GCM10011391_04520</name>
</gene>
<dbReference type="Pfam" id="PF13630">
    <property type="entry name" value="SdpI"/>
    <property type="match status" value="1"/>
</dbReference>
<dbReference type="AlphaFoldDB" id="A0A8J2VMN9"/>
<feature type="transmembrane region" description="Helical" evidence="1">
    <location>
        <begin position="160"/>
        <end position="178"/>
    </location>
</feature>
<proteinExistence type="predicted"/>
<keyword evidence="1" id="KW-0812">Transmembrane</keyword>
<keyword evidence="4" id="KW-1185">Reference proteome</keyword>
<reference evidence="3" key="1">
    <citation type="journal article" date="2014" name="Int. J. Syst. Evol. Microbiol.">
        <title>Complete genome sequence of Corynebacterium casei LMG S-19264T (=DSM 44701T), isolated from a smear-ripened cheese.</title>
        <authorList>
            <consortium name="US DOE Joint Genome Institute (JGI-PGF)"/>
            <person name="Walter F."/>
            <person name="Albersmeier A."/>
            <person name="Kalinowski J."/>
            <person name="Ruckert C."/>
        </authorList>
    </citation>
    <scope>NUCLEOTIDE SEQUENCE</scope>
    <source>
        <strain evidence="3">CGMCC 1.15371</strain>
    </source>
</reference>
<sequence length="214" mass="24064">MKRHILPISIILCAIIIWLIALPHMPDKLPTHWGISGEVNGYSSPLLSMIIMVGMLVLIYVLMFALPKIDPKGKQYDLFHRGYFIMMNGLLIMLLAINLMIILYGAGYPIPMGSTGPLIIGVIFVLLGNFLPTVRPNFFVGIRTPWTLSNEKVWRKTHRLGAKLMVSAGIVMMVSIFLPHEWEIVLCTICFVLGLGIPCVYSYWLYKKEASGES</sequence>
<keyword evidence="1" id="KW-0472">Membrane</keyword>
<organism evidence="3 4">
    <name type="scientific">Pullulanibacillus camelliae</name>
    <dbReference type="NCBI Taxonomy" id="1707096"/>
    <lineage>
        <taxon>Bacteria</taxon>
        <taxon>Bacillati</taxon>
        <taxon>Bacillota</taxon>
        <taxon>Bacilli</taxon>
        <taxon>Bacillales</taxon>
        <taxon>Sporolactobacillaceae</taxon>
        <taxon>Pullulanibacillus</taxon>
    </lineage>
</organism>
<reference evidence="3" key="2">
    <citation type="submission" date="2020-09" db="EMBL/GenBank/DDBJ databases">
        <authorList>
            <person name="Sun Q."/>
            <person name="Zhou Y."/>
        </authorList>
    </citation>
    <scope>NUCLEOTIDE SEQUENCE</scope>
    <source>
        <strain evidence="3">CGMCC 1.15371</strain>
    </source>
</reference>
<dbReference type="Pfam" id="PF07853">
    <property type="entry name" value="DUF1648"/>
    <property type="match status" value="1"/>
</dbReference>
<dbReference type="PANTHER" id="PTHR37810">
    <property type="entry name" value="IMMUNITY PROTEIN SDPI"/>
    <property type="match status" value="1"/>
</dbReference>
<evidence type="ECO:0000313" key="3">
    <source>
        <dbReference type="EMBL" id="GGE29090.1"/>
    </source>
</evidence>
<feature type="transmembrane region" description="Helical" evidence="1">
    <location>
        <begin position="184"/>
        <end position="206"/>
    </location>
</feature>
<dbReference type="InterPro" id="IPR026272">
    <property type="entry name" value="SdpI"/>
</dbReference>
<comment type="caution">
    <text evidence="3">The sequence shown here is derived from an EMBL/GenBank/DDBJ whole genome shotgun (WGS) entry which is preliminary data.</text>
</comment>
<dbReference type="EMBL" id="BMIR01000001">
    <property type="protein sequence ID" value="GGE29090.1"/>
    <property type="molecule type" value="Genomic_DNA"/>
</dbReference>
<dbReference type="GO" id="GO:0009636">
    <property type="term" value="P:response to toxic substance"/>
    <property type="evidence" value="ECO:0007669"/>
    <property type="project" value="TreeGrafter"/>
</dbReference>
<dbReference type="PIRSF" id="PIRSF038959">
    <property type="entry name" value="SdpI"/>
    <property type="match status" value="1"/>
</dbReference>
<protein>
    <submittedName>
        <fullName evidence="3">Immunity protein SdpI</fullName>
    </submittedName>
</protein>
<dbReference type="PANTHER" id="PTHR37810:SF5">
    <property type="entry name" value="IMMUNITY PROTEIN SDPI"/>
    <property type="match status" value="1"/>
</dbReference>
<name>A0A8J2VMN9_9BACL</name>
<dbReference type="InterPro" id="IPR025962">
    <property type="entry name" value="SdpI/YhfL"/>
</dbReference>
<evidence type="ECO:0000259" key="2">
    <source>
        <dbReference type="Pfam" id="PF07853"/>
    </source>
</evidence>
<dbReference type="Proteomes" id="UP000628775">
    <property type="component" value="Unassembled WGS sequence"/>
</dbReference>
<feature type="transmembrane region" description="Helical" evidence="1">
    <location>
        <begin position="87"/>
        <end position="106"/>
    </location>
</feature>
<accession>A0A8J2VMN9</accession>
<keyword evidence="1" id="KW-1133">Transmembrane helix</keyword>
<feature type="transmembrane region" description="Helical" evidence="1">
    <location>
        <begin position="118"/>
        <end position="140"/>
    </location>
</feature>
<feature type="transmembrane region" description="Helical" evidence="1">
    <location>
        <begin position="5"/>
        <end position="26"/>
    </location>
</feature>
<evidence type="ECO:0000313" key="4">
    <source>
        <dbReference type="Proteomes" id="UP000628775"/>
    </source>
</evidence>
<feature type="transmembrane region" description="Helical" evidence="1">
    <location>
        <begin position="46"/>
        <end position="66"/>
    </location>
</feature>
<dbReference type="RefSeq" id="WP_188688404.1">
    <property type="nucleotide sequence ID" value="NZ_BMIR01000001.1"/>
</dbReference>
<feature type="domain" description="DUF1648" evidence="2">
    <location>
        <begin position="10"/>
        <end position="56"/>
    </location>
</feature>
<evidence type="ECO:0000256" key="1">
    <source>
        <dbReference type="SAM" id="Phobius"/>
    </source>
</evidence>
<dbReference type="InterPro" id="IPR012867">
    <property type="entry name" value="DUF1648"/>
</dbReference>